<keyword evidence="2 7" id="KW-0441">Lipid A biosynthesis</keyword>
<dbReference type="SUPFAM" id="SSF51161">
    <property type="entry name" value="Trimeric LpxA-like enzymes"/>
    <property type="match status" value="1"/>
</dbReference>
<gene>
    <name evidence="7" type="primary">lpxD</name>
    <name evidence="11" type="ORF">A3G33_04620</name>
</gene>
<dbReference type="Pfam" id="PF00132">
    <property type="entry name" value="Hexapep"/>
    <property type="match status" value="1"/>
</dbReference>
<evidence type="ECO:0000259" key="9">
    <source>
        <dbReference type="Pfam" id="PF04613"/>
    </source>
</evidence>
<dbReference type="HAMAP" id="MF_00523">
    <property type="entry name" value="LpxD"/>
    <property type="match status" value="1"/>
</dbReference>
<organism evidence="11 12">
    <name type="scientific">Candidatus Danuiimicrobium aquiferis</name>
    <dbReference type="NCBI Taxonomy" id="1801832"/>
    <lineage>
        <taxon>Bacteria</taxon>
        <taxon>Pseudomonadati</taxon>
        <taxon>Candidatus Omnitrophota</taxon>
        <taxon>Candidatus Danuiimicrobium</taxon>
    </lineage>
</organism>
<dbReference type="GO" id="GO:0016410">
    <property type="term" value="F:N-acyltransferase activity"/>
    <property type="evidence" value="ECO:0007669"/>
    <property type="project" value="InterPro"/>
</dbReference>
<evidence type="ECO:0000256" key="3">
    <source>
        <dbReference type="ARBA" id="ARBA00022679"/>
    </source>
</evidence>
<feature type="coiled-coil region" evidence="8">
    <location>
        <begin position="322"/>
        <end position="353"/>
    </location>
</feature>
<accession>A0A1G1KQM0</accession>
<dbReference type="AlphaFoldDB" id="A0A1G1KQM0"/>
<evidence type="ECO:0000313" key="11">
    <source>
        <dbReference type="EMBL" id="OGW95217.1"/>
    </source>
</evidence>
<dbReference type="Gene3D" id="2.160.10.10">
    <property type="entry name" value="Hexapeptide repeat proteins"/>
    <property type="match status" value="1"/>
</dbReference>
<dbReference type="GO" id="GO:0103118">
    <property type="term" value="F:UDP-3-O-[(3R)-3-hydroxyacyl]-glucosamine N-acyltransferase activity"/>
    <property type="evidence" value="ECO:0007669"/>
    <property type="project" value="UniProtKB-EC"/>
</dbReference>
<keyword evidence="8" id="KW-0175">Coiled coil</keyword>
<comment type="function">
    <text evidence="7">Catalyzes the N-acylation of UDP-3-O-acylglucosamine using 3-hydroxyacyl-ACP as the acyl donor. Is involved in the biosynthesis of lipid A, a phosphorylated glycolipid that anchors the lipopolysaccharide to the outer membrane of the cell.</text>
</comment>
<protein>
    <recommendedName>
        <fullName evidence="7">UDP-3-O-acylglucosamine N-acyltransferase</fullName>
        <ecNumber evidence="7">2.3.1.191</ecNumber>
    </recommendedName>
</protein>
<dbReference type="GO" id="GO:0016020">
    <property type="term" value="C:membrane"/>
    <property type="evidence" value="ECO:0007669"/>
    <property type="project" value="GOC"/>
</dbReference>
<keyword evidence="3 7" id="KW-0808">Transferase</keyword>
<dbReference type="PANTHER" id="PTHR43378:SF2">
    <property type="entry name" value="UDP-3-O-ACYLGLUCOSAMINE N-ACYLTRANSFERASE 1, MITOCHONDRIAL-RELATED"/>
    <property type="match status" value="1"/>
</dbReference>
<evidence type="ECO:0000256" key="4">
    <source>
        <dbReference type="ARBA" id="ARBA00022737"/>
    </source>
</evidence>
<dbReference type="Pfam" id="PF04613">
    <property type="entry name" value="LpxD"/>
    <property type="match status" value="1"/>
</dbReference>
<dbReference type="InterPro" id="IPR001451">
    <property type="entry name" value="Hexapep"/>
</dbReference>
<keyword evidence="5 7" id="KW-0443">Lipid metabolism</keyword>
<comment type="similarity">
    <text evidence="7">Belongs to the transferase hexapeptide repeat family. LpxD subfamily.</text>
</comment>
<evidence type="ECO:0000256" key="1">
    <source>
        <dbReference type="ARBA" id="ARBA00022516"/>
    </source>
</evidence>
<dbReference type="InterPro" id="IPR011004">
    <property type="entry name" value="Trimer_LpxA-like_sf"/>
</dbReference>
<dbReference type="Gene3D" id="3.40.1390.10">
    <property type="entry name" value="MurE/MurF, N-terminal domain"/>
    <property type="match status" value="1"/>
</dbReference>
<comment type="caution">
    <text evidence="11">The sequence shown here is derived from an EMBL/GenBank/DDBJ whole genome shotgun (WGS) entry which is preliminary data.</text>
</comment>
<dbReference type="EMBL" id="MHFR01000068">
    <property type="protein sequence ID" value="OGW95217.1"/>
    <property type="molecule type" value="Genomic_DNA"/>
</dbReference>
<evidence type="ECO:0000256" key="6">
    <source>
        <dbReference type="ARBA" id="ARBA00023315"/>
    </source>
</evidence>
<dbReference type="CDD" id="cd03352">
    <property type="entry name" value="LbH_LpxD"/>
    <property type="match status" value="1"/>
</dbReference>
<keyword evidence="1 7" id="KW-0444">Lipid biosynthesis</keyword>
<proteinExistence type="inferred from homology"/>
<evidence type="ECO:0000256" key="8">
    <source>
        <dbReference type="SAM" id="Coils"/>
    </source>
</evidence>
<evidence type="ECO:0000256" key="7">
    <source>
        <dbReference type="HAMAP-Rule" id="MF_00523"/>
    </source>
</evidence>
<dbReference type="GO" id="GO:0009245">
    <property type="term" value="P:lipid A biosynthetic process"/>
    <property type="evidence" value="ECO:0007669"/>
    <property type="project" value="UniProtKB-UniRule"/>
</dbReference>
<feature type="domain" description="Mannose-1-phosphate guanyltransferase C-terminal" evidence="10">
    <location>
        <begin position="99"/>
        <end position="179"/>
    </location>
</feature>
<evidence type="ECO:0000256" key="5">
    <source>
        <dbReference type="ARBA" id="ARBA00023098"/>
    </source>
</evidence>
<keyword evidence="6 7" id="KW-0012">Acyltransferase</keyword>
<dbReference type="EC" id="2.3.1.191" evidence="7"/>
<sequence>MEKTLNEIAILIKGTIVGNGDIEIIGITSIESPKEGCLAYITDAKKLSEIEKTCLAALIVPPEIQSTVKPVIQHPHPKVAWAIVLGLFNPARTFPKIISNQAFIAKSAKIGKNVTIEPFSYIGENVTIDEDSVIRSHSYIDEGTSIGKNTVIHPGVVLYPNTKIGHNVAIHAGTVIGTDGFGYVFDGQKHLKVPQVGNVIIEDDVEIGGCVTIDRATIGSTIIGKGTKIDNLVQIAHNVEIGQHSCLSAQTGIAGSSKVGNFVTMGGRVGLADHVEIGDQVMLGAESGVPPGKKIPPKQIWIGTPARPYQEMRKQVGAQLRIAETTQTVRELKKRVEELEKQIENLKKEETKQ</sequence>
<keyword evidence="4 7" id="KW-0677">Repeat</keyword>
<comment type="subunit">
    <text evidence="7">Homotrimer.</text>
</comment>
<dbReference type="Pfam" id="PF25087">
    <property type="entry name" value="GMPPB_C"/>
    <property type="match status" value="1"/>
</dbReference>
<evidence type="ECO:0000256" key="2">
    <source>
        <dbReference type="ARBA" id="ARBA00022556"/>
    </source>
</evidence>
<dbReference type="NCBIfam" id="TIGR01853">
    <property type="entry name" value="lipid_A_lpxD"/>
    <property type="match status" value="1"/>
</dbReference>
<dbReference type="NCBIfam" id="NF002060">
    <property type="entry name" value="PRK00892.1"/>
    <property type="match status" value="1"/>
</dbReference>
<dbReference type="InterPro" id="IPR056729">
    <property type="entry name" value="GMPPB_C"/>
</dbReference>
<reference evidence="11 12" key="1">
    <citation type="journal article" date="2016" name="Nat. Commun.">
        <title>Thousands of microbial genomes shed light on interconnected biogeochemical processes in an aquifer system.</title>
        <authorList>
            <person name="Anantharaman K."/>
            <person name="Brown C.T."/>
            <person name="Hug L.A."/>
            <person name="Sharon I."/>
            <person name="Castelle C.J."/>
            <person name="Probst A.J."/>
            <person name="Thomas B.C."/>
            <person name="Singh A."/>
            <person name="Wilkins M.J."/>
            <person name="Karaoz U."/>
            <person name="Brodie E.L."/>
            <person name="Williams K.H."/>
            <person name="Hubbard S.S."/>
            <person name="Banfield J.F."/>
        </authorList>
    </citation>
    <scope>NUCLEOTIDE SEQUENCE [LARGE SCALE GENOMIC DNA]</scope>
</reference>
<comment type="pathway">
    <text evidence="7">Bacterial outer membrane biogenesis; LPS lipid A biosynthesis.</text>
</comment>
<dbReference type="PANTHER" id="PTHR43378">
    <property type="entry name" value="UDP-3-O-ACYLGLUCOSAMINE N-ACYLTRANSFERASE"/>
    <property type="match status" value="1"/>
</dbReference>
<name>A0A1G1KQM0_9BACT</name>
<dbReference type="Proteomes" id="UP000178187">
    <property type="component" value="Unassembled WGS sequence"/>
</dbReference>
<comment type="catalytic activity">
    <reaction evidence="7">
        <text>a UDP-3-O-[(3R)-3-hydroxyacyl]-alpha-D-glucosamine + a (3R)-hydroxyacyl-[ACP] = a UDP-2-N,3-O-bis[(3R)-3-hydroxyacyl]-alpha-D-glucosamine + holo-[ACP] + H(+)</text>
        <dbReference type="Rhea" id="RHEA:53836"/>
        <dbReference type="Rhea" id="RHEA-COMP:9685"/>
        <dbReference type="Rhea" id="RHEA-COMP:9945"/>
        <dbReference type="ChEBI" id="CHEBI:15378"/>
        <dbReference type="ChEBI" id="CHEBI:64479"/>
        <dbReference type="ChEBI" id="CHEBI:78827"/>
        <dbReference type="ChEBI" id="CHEBI:137740"/>
        <dbReference type="ChEBI" id="CHEBI:137748"/>
        <dbReference type="EC" id="2.3.1.191"/>
    </reaction>
</comment>
<evidence type="ECO:0000313" key="12">
    <source>
        <dbReference type="Proteomes" id="UP000178187"/>
    </source>
</evidence>
<feature type="active site" description="Proton acceptor" evidence="7">
    <location>
        <position position="237"/>
    </location>
</feature>
<dbReference type="InterPro" id="IPR020573">
    <property type="entry name" value="UDP_GlcNAc_AcTrfase_non-rep"/>
</dbReference>
<dbReference type="UniPathway" id="UPA00973"/>
<feature type="domain" description="UDP-3-O-[3-hydroxymyristoyl] glucosamine N-acyltransferase non-repeat region" evidence="9">
    <location>
        <begin position="21"/>
        <end position="85"/>
    </location>
</feature>
<evidence type="ECO:0000259" key="10">
    <source>
        <dbReference type="Pfam" id="PF25087"/>
    </source>
</evidence>
<dbReference type="InterPro" id="IPR007691">
    <property type="entry name" value="LpxD"/>
</dbReference>